<dbReference type="InterPro" id="IPR017945">
    <property type="entry name" value="DHBP_synth_RibB-like_a/b_dom"/>
</dbReference>
<comment type="subcellular location">
    <subcellularLocation>
        <location evidence="1">Cytoplasm</location>
    </subcellularLocation>
</comment>
<evidence type="ECO:0000259" key="12">
    <source>
        <dbReference type="PROSITE" id="PS51163"/>
    </source>
</evidence>
<evidence type="ECO:0000256" key="6">
    <source>
        <dbReference type="ARBA" id="ARBA00022694"/>
    </source>
</evidence>
<dbReference type="Gene3D" id="3.90.870.10">
    <property type="entry name" value="DHBP synthase"/>
    <property type="match status" value="1"/>
</dbReference>
<dbReference type="KEGG" id="dsc:ABOD76_14660"/>
<dbReference type="GO" id="GO:0008033">
    <property type="term" value="P:tRNA processing"/>
    <property type="evidence" value="ECO:0007669"/>
    <property type="project" value="UniProtKB-KW"/>
</dbReference>
<accession>A0AAU7U8I7</accession>
<dbReference type="Pfam" id="PF01300">
    <property type="entry name" value="Sua5_yciO_yrdC"/>
    <property type="match status" value="1"/>
</dbReference>
<keyword evidence="8" id="KW-0547">Nucleotide-binding</keyword>
<evidence type="ECO:0000256" key="8">
    <source>
        <dbReference type="ARBA" id="ARBA00022741"/>
    </source>
</evidence>
<evidence type="ECO:0000256" key="4">
    <source>
        <dbReference type="ARBA" id="ARBA00022490"/>
    </source>
</evidence>
<gene>
    <name evidence="13" type="ORF">ABOD76_14660</name>
</gene>
<organism evidence="13">
    <name type="scientific">Deinococcus sonorensis KR-87</name>
    <dbReference type="NCBI Taxonomy" id="694439"/>
    <lineage>
        <taxon>Bacteria</taxon>
        <taxon>Thermotogati</taxon>
        <taxon>Deinococcota</taxon>
        <taxon>Deinococci</taxon>
        <taxon>Deinococcales</taxon>
        <taxon>Deinococcaceae</taxon>
        <taxon>Deinococcus</taxon>
    </lineage>
</organism>
<evidence type="ECO:0000256" key="5">
    <source>
        <dbReference type="ARBA" id="ARBA00022679"/>
    </source>
</evidence>
<dbReference type="GO" id="GO:0000049">
    <property type="term" value="F:tRNA binding"/>
    <property type="evidence" value="ECO:0007669"/>
    <property type="project" value="TreeGrafter"/>
</dbReference>
<keyword evidence="4" id="KW-0963">Cytoplasm</keyword>
<reference evidence="13" key="1">
    <citation type="submission" date="2024-06" db="EMBL/GenBank/DDBJ databases">
        <title>Draft Genome Sequence of Deinococcus sonorensis Type Strain KR-87, a Biofilm Producing Representative of the Genus Deinococcus.</title>
        <authorList>
            <person name="Boren L.S."/>
            <person name="Grosso R.A."/>
            <person name="Hugenberg-Cox A.N."/>
            <person name="Hill J.T.E."/>
            <person name="Albert C.M."/>
            <person name="Tuohy J.M."/>
        </authorList>
    </citation>
    <scope>NUCLEOTIDE SEQUENCE</scope>
    <source>
        <strain evidence="13">KR-87</strain>
    </source>
</reference>
<dbReference type="EMBL" id="CP158299">
    <property type="protein sequence ID" value="XBV84680.1"/>
    <property type="molecule type" value="Genomic_DNA"/>
</dbReference>
<feature type="domain" description="YrdC-like" evidence="12">
    <location>
        <begin position="9"/>
        <end position="192"/>
    </location>
</feature>
<dbReference type="GO" id="GO:0061710">
    <property type="term" value="F:L-threonylcarbamoyladenylate synthase"/>
    <property type="evidence" value="ECO:0007669"/>
    <property type="project" value="UniProtKB-EC"/>
</dbReference>
<dbReference type="GO" id="GO:0006450">
    <property type="term" value="P:regulation of translational fidelity"/>
    <property type="evidence" value="ECO:0007669"/>
    <property type="project" value="TreeGrafter"/>
</dbReference>
<dbReference type="AlphaFoldDB" id="A0AAU7U8I7"/>
<dbReference type="PANTHER" id="PTHR17490">
    <property type="entry name" value="SUA5"/>
    <property type="match status" value="1"/>
</dbReference>
<evidence type="ECO:0000256" key="3">
    <source>
        <dbReference type="ARBA" id="ARBA00012584"/>
    </source>
</evidence>
<keyword evidence="6" id="KW-0819">tRNA processing</keyword>
<dbReference type="GO" id="GO:0003725">
    <property type="term" value="F:double-stranded RNA binding"/>
    <property type="evidence" value="ECO:0007669"/>
    <property type="project" value="InterPro"/>
</dbReference>
<keyword evidence="5 13" id="KW-0808">Transferase</keyword>
<dbReference type="InterPro" id="IPR006070">
    <property type="entry name" value="Sua5-like_dom"/>
</dbReference>
<evidence type="ECO:0000256" key="9">
    <source>
        <dbReference type="ARBA" id="ARBA00022840"/>
    </source>
</evidence>
<keyword evidence="9" id="KW-0067">ATP-binding</keyword>
<dbReference type="InterPro" id="IPR050156">
    <property type="entry name" value="TC-AMP_synthase_SUA5"/>
</dbReference>
<dbReference type="GO" id="GO:0005737">
    <property type="term" value="C:cytoplasm"/>
    <property type="evidence" value="ECO:0007669"/>
    <property type="project" value="UniProtKB-SubCell"/>
</dbReference>
<evidence type="ECO:0000313" key="13">
    <source>
        <dbReference type="EMBL" id="XBV84680.1"/>
    </source>
</evidence>
<dbReference type="EC" id="2.7.7.87" evidence="3"/>
<name>A0AAU7U8I7_9DEIO</name>
<dbReference type="GO" id="GO:0005524">
    <property type="term" value="F:ATP binding"/>
    <property type="evidence" value="ECO:0007669"/>
    <property type="project" value="UniProtKB-KW"/>
</dbReference>
<protein>
    <recommendedName>
        <fullName evidence="10">L-threonylcarbamoyladenylate synthase</fullName>
        <ecNumber evidence="3">2.7.7.87</ecNumber>
    </recommendedName>
    <alternativeName>
        <fullName evidence="10">L-threonylcarbamoyladenylate synthase</fullName>
    </alternativeName>
</protein>
<evidence type="ECO:0000256" key="7">
    <source>
        <dbReference type="ARBA" id="ARBA00022695"/>
    </source>
</evidence>
<evidence type="ECO:0000256" key="2">
    <source>
        <dbReference type="ARBA" id="ARBA00007663"/>
    </source>
</evidence>
<comment type="similarity">
    <text evidence="2">Belongs to the SUA5 family.</text>
</comment>
<comment type="catalytic activity">
    <reaction evidence="11">
        <text>L-threonine + hydrogencarbonate + ATP = L-threonylcarbamoyladenylate + diphosphate + H2O</text>
        <dbReference type="Rhea" id="RHEA:36407"/>
        <dbReference type="ChEBI" id="CHEBI:15377"/>
        <dbReference type="ChEBI" id="CHEBI:17544"/>
        <dbReference type="ChEBI" id="CHEBI:30616"/>
        <dbReference type="ChEBI" id="CHEBI:33019"/>
        <dbReference type="ChEBI" id="CHEBI:57926"/>
        <dbReference type="ChEBI" id="CHEBI:73682"/>
        <dbReference type="EC" id="2.7.7.87"/>
    </reaction>
</comment>
<dbReference type="PROSITE" id="PS51163">
    <property type="entry name" value="YRDC"/>
    <property type="match status" value="1"/>
</dbReference>
<sequence>MIQIQTSAQDALTAALQALQAGQVVGYPSETVWGLAVLPGHPEALERLYQRKGRDPLKPVQLSCQDAELAREWVAPDQPLFERLTAWWPGPLTLLARARPGCPPDLAPDGVVGLRVPDHPLAQALLQAAGGVLVTTSLNPSGAPPAVRAAQAQQYGLADLLFGIEDDVGTVAGLASTVIDTRSGVVVRRGSLLPPLPELR</sequence>
<evidence type="ECO:0000256" key="10">
    <source>
        <dbReference type="ARBA" id="ARBA00029774"/>
    </source>
</evidence>
<evidence type="ECO:0000256" key="1">
    <source>
        <dbReference type="ARBA" id="ARBA00004496"/>
    </source>
</evidence>
<dbReference type="RefSeq" id="WP_350242717.1">
    <property type="nucleotide sequence ID" value="NZ_CP158299.1"/>
</dbReference>
<evidence type="ECO:0000256" key="11">
    <source>
        <dbReference type="ARBA" id="ARBA00048366"/>
    </source>
</evidence>
<proteinExistence type="inferred from homology"/>
<keyword evidence="7 13" id="KW-0548">Nucleotidyltransferase</keyword>
<dbReference type="PANTHER" id="PTHR17490:SF16">
    <property type="entry name" value="THREONYLCARBAMOYL-AMP SYNTHASE"/>
    <property type="match status" value="1"/>
</dbReference>
<dbReference type="SUPFAM" id="SSF55821">
    <property type="entry name" value="YrdC/RibB"/>
    <property type="match status" value="1"/>
</dbReference>